<keyword evidence="3" id="KW-1185">Reference proteome</keyword>
<protein>
    <submittedName>
        <fullName evidence="2">Uncharacterized protein (TIGR03083 family)</fullName>
    </submittedName>
</protein>
<dbReference type="InterPro" id="IPR034660">
    <property type="entry name" value="DinB/YfiT-like"/>
</dbReference>
<dbReference type="AlphaFoldDB" id="A0A7Y9S7V1"/>
<name>A0A7Y9S7V1_9MICC</name>
<feature type="domain" description="Mycothiol-dependent maleylpyruvate isomerase metal-binding" evidence="1">
    <location>
        <begin position="10"/>
        <end position="106"/>
    </location>
</feature>
<dbReference type="InterPro" id="IPR017517">
    <property type="entry name" value="Maleyloyr_isom"/>
</dbReference>
<reference evidence="2 3" key="1">
    <citation type="submission" date="2020-07" db="EMBL/GenBank/DDBJ databases">
        <title>Sequencing the genomes of 1000 actinobacteria strains.</title>
        <authorList>
            <person name="Klenk H.-P."/>
        </authorList>
    </citation>
    <scope>NUCLEOTIDE SEQUENCE [LARGE SCALE GENOMIC DNA]</scope>
    <source>
        <strain evidence="2 3">DSM 102047</strain>
    </source>
</reference>
<dbReference type="Pfam" id="PF11716">
    <property type="entry name" value="MDMPI_N"/>
    <property type="match status" value="1"/>
</dbReference>
<dbReference type="Gene3D" id="1.20.120.450">
    <property type="entry name" value="dinb family like domain"/>
    <property type="match status" value="1"/>
</dbReference>
<sequence>MDDIEALIDTERAHLLEVLEKLTDDQWNADSLCAGWRVRDVVVHLLMSYQLSMPRFLSKMIAAGFNFDKMADRWATGDPRSKSQILEALRLTRGARFRVPGAPPEAPLSHLVIHAEDIYRPLGINHAITPESARIVLDQLVTPQAQRSLKPGLLDGLAFSSLDCDWSYGKGAEVVGTSSALIATLAGRASAIDELTGDGVAQLRP</sequence>
<evidence type="ECO:0000313" key="2">
    <source>
        <dbReference type="EMBL" id="NYE94867.1"/>
    </source>
</evidence>
<dbReference type="Proteomes" id="UP000521748">
    <property type="component" value="Unassembled WGS sequence"/>
</dbReference>
<dbReference type="NCBIfam" id="TIGR03083">
    <property type="entry name" value="maleylpyruvate isomerase family mycothiol-dependent enzyme"/>
    <property type="match status" value="1"/>
</dbReference>
<accession>A0A7Y9S7V1</accession>
<gene>
    <name evidence="2" type="ORF">FHU41_001088</name>
</gene>
<dbReference type="RefSeq" id="WP_179388581.1">
    <property type="nucleotide sequence ID" value="NZ_JACBYQ010000001.1"/>
</dbReference>
<evidence type="ECO:0000313" key="3">
    <source>
        <dbReference type="Proteomes" id="UP000521748"/>
    </source>
</evidence>
<comment type="caution">
    <text evidence="2">The sequence shown here is derived from an EMBL/GenBank/DDBJ whole genome shotgun (WGS) entry which is preliminary data.</text>
</comment>
<evidence type="ECO:0000259" key="1">
    <source>
        <dbReference type="Pfam" id="PF11716"/>
    </source>
</evidence>
<proteinExistence type="predicted"/>
<dbReference type="InterPro" id="IPR024344">
    <property type="entry name" value="MDMPI_metal-binding"/>
</dbReference>
<dbReference type="EMBL" id="JACBYQ010000001">
    <property type="protein sequence ID" value="NYE94867.1"/>
    <property type="molecule type" value="Genomic_DNA"/>
</dbReference>
<organism evidence="2 3">
    <name type="scientific">Psychromicrobium silvestre</name>
    <dbReference type="NCBI Taxonomy" id="1645614"/>
    <lineage>
        <taxon>Bacteria</taxon>
        <taxon>Bacillati</taxon>
        <taxon>Actinomycetota</taxon>
        <taxon>Actinomycetes</taxon>
        <taxon>Micrococcales</taxon>
        <taxon>Micrococcaceae</taxon>
        <taxon>Psychromicrobium</taxon>
    </lineage>
</organism>
<dbReference type="SUPFAM" id="SSF109854">
    <property type="entry name" value="DinB/YfiT-like putative metalloenzymes"/>
    <property type="match status" value="1"/>
</dbReference>
<dbReference type="GO" id="GO:0046872">
    <property type="term" value="F:metal ion binding"/>
    <property type="evidence" value="ECO:0007669"/>
    <property type="project" value="InterPro"/>
</dbReference>